<dbReference type="RefSeq" id="WP_053232679.1">
    <property type="nucleotide sequence ID" value="NZ_CP011125.1"/>
</dbReference>
<sequence length="83" mass="8985">MSDTTDGASHVPLGEGLVVRRLRMQPSDIVRLRGILAGYDGLASAHGDRTGVVVLVTTTDREAELDEWLEDVAREIALEVIAE</sequence>
<evidence type="ECO:0008006" key="3">
    <source>
        <dbReference type="Google" id="ProtNLM"/>
    </source>
</evidence>
<dbReference type="InterPro" id="IPR032587">
    <property type="entry name" value="DUF4911"/>
</dbReference>
<accession>A0A0F6YIS7</accession>
<gene>
    <name evidence="1" type="ORF">DB32_002590</name>
</gene>
<protein>
    <recommendedName>
        <fullName evidence="3">DUF4911 domain-containing protein</fullName>
    </recommendedName>
</protein>
<evidence type="ECO:0000313" key="2">
    <source>
        <dbReference type="Proteomes" id="UP000034883"/>
    </source>
</evidence>
<dbReference type="STRING" id="927083.DB32_002590"/>
<dbReference type="KEGG" id="samy:DB32_002590"/>
<organism evidence="1 2">
    <name type="scientific">Sandaracinus amylolyticus</name>
    <dbReference type="NCBI Taxonomy" id="927083"/>
    <lineage>
        <taxon>Bacteria</taxon>
        <taxon>Pseudomonadati</taxon>
        <taxon>Myxococcota</taxon>
        <taxon>Polyangia</taxon>
        <taxon>Polyangiales</taxon>
        <taxon>Sandaracinaceae</taxon>
        <taxon>Sandaracinus</taxon>
    </lineage>
</organism>
<dbReference type="Proteomes" id="UP000034883">
    <property type="component" value="Chromosome"/>
</dbReference>
<dbReference type="AlphaFoldDB" id="A0A0F6YIS7"/>
<dbReference type="EMBL" id="CP011125">
    <property type="protein sequence ID" value="AKF05441.1"/>
    <property type="molecule type" value="Genomic_DNA"/>
</dbReference>
<keyword evidence="2" id="KW-1185">Reference proteome</keyword>
<name>A0A0F6YIS7_9BACT</name>
<proteinExistence type="predicted"/>
<dbReference type="Pfam" id="PF16256">
    <property type="entry name" value="DUF4911"/>
    <property type="match status" value="1"/>
</dbReference>
<reference evidence="1 2" key="1">
    <citation type="submission" date="2015-03" db="EMBL/GenBank/DDBJ databases">
        <title>Genome assembly of Sandaracinus amylolyticus DSM 53668.</title>
        <authorList>
            <person name="Sharma G."/>
            <person name="Subramanian S."/>
        </authorList>
    </citation>
    <scope>NUCLEOTIDE SEQUENCE [LARGE SCALE GENOMIC DNA]</scope>
    <source>
        <strain evidence="1 2">DSM 53668</strain>
    </source>
</reference>
<evidence type="ECO:0000313" key="1">
    <source>
        <dbReference type="EMBL" id="AKF05441.1"/>
    </source>
</evidence>